<dbReference type="Pfam" id="PF00011">
    <property type="entry name" value="HSP20"/>
    <property type="match status" value="1"/>
</dbReference>
<evidence type="ECO:0000313" key="6">
    <source>
        <dbReference type="EMBL" id="CUS12637.1"/>
    </source>
</evidence>
<dbReference type="InterPro" id="IPR031107">
    <property type="entry name" value="Small_HSP"/>
</dbReference>
<dbReference type="SUPFAM" id="SSF49764">
    <property type="entry name" value="HSP20-like chaperones"/>
    <property type="match status" value="1"/>
</dbReference>
<dbReference type="AlphaFoldDB" id="A0A292Q1V1"/>
<evidence type="ECO:0000256" key="2">
    <source>
        <dbReference type="PROSITE-ProRule" id="PRU00285"/>
    </source>
</evidence>
<feature type="region of interest" description="Disordered" evidence="4">
    <location>
        <begin position="73"/>
        <end position="151"/>
    </location>
</feature>
<dbReference type="Gene3D" id="2.60.40.790">
    <property type="match status" value="1"/>
</dbReference>
<comment type="similarity">
    <text evidence="2 3">Belongs to the small heat shock protein (HSP20) family.</text>
</comment>
<dbReference type="PANTHER" id="PTHR11527">
    <property type="entry name" value="HEAT-SHOCK PROTEIN 20 FAMILY MEMBER"/>
    <property type="match status" value="1"/>
</dbReference>
<reference evidence="6" key="1">
    <citation type="submission" date="2015-10" db="EMBL/GenBank/DDBJ databases">
        <authorList>
            <person name="Regsiter A."/>
            <person name="william w."/>
        </authorList>
    </citation>
    <scope>NUCLEOTIDE SEQUENCE</scope>
    <source>
        <strain evidence="6">Montdore</strain>
    </source>
</reference>
<proteinExistence type="inferred from homology"/>
<keyword evidence="1" id="KW-0346">Stress response</keyword>
<sequence length="209" mass="23482">MPAPVFQYMFLPELRYCPCPPRKSFSPRFDVRETTNAYIVEGELPGVTDKSNISLEFTDKGDLIVRGRVDRSRTTVVPRAQSQTPSSPWQDTSEKGKEKEEKDEDMPTVEDVPDEDDWMGIVESSTEKTRAEGEAAGAERKEQPRAKVAKKGEWPKRLLSERSVGGFARSFSFPTVIDHDAVTASLQHGILRIVVPKKVFSAGKRIEIQ</sequence>
<dbReference type="EMBL" id="LN890987">
    <property type="protein sequence ID" value="CUS12637.1"/>
    <property type="molecule type" value="Genomic_DNA"/>
</dbReference>
<evidence type="ECO:0000256" key="4">
    <source>
        <dbReference type="SAM" id="MobiDB-lite"/>
    </source>
</evidence>
<gene>
    <name evidence="6" type="ORF">GSTUAT00003249001</name>
</gene>
<dbReference type="Proteomes" id="UP001412239">
    <property type="component" value="Unassembled WGS sequence"/>
</dbReference>
<dbReference type="InterPro" id="IPR008978">
    <property type="entry name" value="HSP20-like_chaperone"/>
</dbReference>
<evidence type="ECO:0000259" key="5">
    <source>
        <dbReference type="PROSITE" id="PS01031"/>
    </source>
</evidence>
<dbReference type="InterPro" id="IPR002068">
    <property type="entry name" value="A-crystallin/Hsp20_dom"/>
</dbReference>
<feature type="domain" description="SHSP" evidence="5">
    <location>
        <begin position="20"/>
        <end position="209"/>
    </location>
</feature>
<evidence type="ECO:0000256" key="3">
    <source>
        <dbReference type="RuleBase" id="RU003616"/>
    </source>
</evidence>
<feature type="compositionally biased region" description="Basic and acidic residues" evidence="4">
    <location>
        <begin position="125"/>
        <end position="151"/>
    </location>
</feature>
<name>A0A292Q1V1_9PEZI</name>
<accession>A0A292Q1V1</accession>
<dbReference type="PROSITE" id="PS01031">
    <property type="entry name" value="SHSP"/>
    <property type="match status" value="1"/>
</dbReference>
<feature type="non-terminal residue" evidence="6">
    <location>
        <position position="1"/>
    </location>
</feature>
<feature type="compositionally biased region" description="Acidic residues" evidence="4">
    <location>
        <begin position="101"/>
        <end position="118"/>
    </location>
</feature>
<feature type="compositionally biased region" description="Polar residues" evidence="4">
    <location>
        <begin position="80"/>
        <end position="91"/>
    </location>
</feature>
<organism evidence="6 7">
    <name type="scientific">Tuber aestivum</name>
    <name type="common">summer truffle</name>
    <dbReference type="NCBI Taxonomy" id="59557"/>
    <lineage>
        <taxon>Eukaryota</taxon>
        <taxon>Fungi</taxon>
        <taxon>Dikarya</taxon>
        <taxon>Ascomycota</taxon>
        <taxon>Pezizomycotina</taxon>
        <taxon>Pezizomycetes</taxon>
        <taxon>Pezizales</taxon>
        <taxon>Tuberaceae</taxon>
        <taxon>Tuber</taxon>
    </lineage>
</organism>
<protein>
    <recommendedName>
        <fullName evidence="5">SHSP domain-containing protein</fullName>
    </recommendedName>
</protein>
<evidence type="ECO:0000313" key="7">
    <source>
        <dbReference type="Proteomes" id="UP001412239"/>
    </source>
</evidence>
<keyword evidence="7" id="KW-1185">Reference proteome</keyword>
<evidence type="ECO:0000256" key="1">
    <source>
        <dbReference type="ARBA" id="ARBA00023016"/>
    </source>
</evidence>